<dbReference type="EMBL" id="JAKKPZ010000001">
    <property type="protein sequence ID" value="KAI1728837.1"/>
    <property type="molecule type" value="Genomic_DNA"/>
</dbReference>
<keyword evidence="1" id="KW-0732">Signal</keyword>
<keyword evidence="3" id="KW-1185">Reference proteome</keyword>
<reference evidence="2" key="1">
    <citation type="submission" date="2022-01" db="EMBL/GenBank/DDBJ databases">
        <title>Genome Sequence Resource for Two Populations of Ditylenchus destructor, the Migratory Endoparasitic Phytonematode.</title>
        <authorList>
            <person name="Zhang H."/>
            <person name="Lin R."/>
            <person name="Xie B."/>
        </authorList>
    </citation>
    <scope>NUCLEOTIDE SEQUENCE</scope>
    <source>
        <strain evidence="2">BazhouSP</strain>
    </source>
</reference>
<comment type="caution">
    <text evidence="2">The sequence shown here is derived from an EMBL/GenBank/DDBJ whole genome shotgun (WGS) entry which is preliminary data.</text>
</comment>
<protein>
    <submittedName>
        <fullName evidence="2">Uncharacterized protein</fullName>
    </submittedName>
</protein>
<accession>A0AAD4NI36</accession>
<gene>
    <name evidence="2" type="ORF">DdX_01040</name>
</gene>
<evidence type="ECO:0000256" key="1">
    <source>
        <dbReference type="SAM" id="SignalP"/>
    </source>
</evidence>
<sequence>MIFFTLLLVVGAVNCAVLLEKPKVASYPLVGYGSPLRAYCNRNSECRKMIVGVNKYPICRYNRCFESLEDLCNERCPRQLCHRDSLSSKCIPRQVVASDLSKYLPDLGTQLVTQNFYLDSSEELLNLPRNVEREKCRDRDCPPEHCIRLNARCLRRNSKVYVPHRQSQPAVEDLHDRFFY</sequence>
<feature type="signal peptide" evidence="1">
    <location>
        <begin position="1"/>
        <end position="15"/>
    </location>
</feature>
<feature type="chain" id="PRO_5042295887" evidence="1">
    <location>
        <begin position="16"/>
        <end position="180"/>
    </location>
</feature>
<proteinExistence type="predicted"/>
<evidence type="ECO:0000313" key="2">
    <source>
        <dbReference type="EMBL" id="KAI1728837.1"/>
    </source>
</evidence>
<evidence type="ECO:0000313" key="3">
    <source>
        <dbReference type="Proteomes" id="UP001201812"/>
    </source>
</evidence>
<organism evidence="2 3">
    <name type="scientific">Ditylenchus destructor</name>
    <dbReference type="NCBI Taxonomy" id="166010"/>
    <lineage>
        <taxon>Eukaryota</taxon>
        <taxon>Metazoa</taxon>
        <taxon>Ecdysozoa</taxon>
        <taxon>Nematoda</taxon>
        <taxon>Chromadorea</taxon>
        <taxon>Rhabditida</taxon>
        <taxon>Tylenchina</taxon>
        <taxon>Tylenchomorpha</taxon>
        <taxon>Sphaerularioidea</taxon>
        <taxon>Anguinidae</taxon>
        <taxon>Anguininae</taxon>
        <taxon>Ditylenchus</taxon>
    </lineage>
</organism>
<dbReference type="AlphaFoldDB" id="A0AAD4NI36"/>
<name>A0AAD4NI36_9BILA</name>
<dbReference type="Proteomes" id="UP001201812">
    <property type="component" value="Unassembled WGS sequence"/>
</dbReference>